<dbReference type="STRING" id="45073.Lqui_0369"/>
<dbReference type="RefSeq" id="WP_058506497.1">
    <property type="nucleotide sequence ID" value="NZ_CAAAIK010000019.1"/>
</dbReference>
<keyword evidence="2" id="KW-1185">Reference proteome</keyword>
<protein>
    <submittedName>
        <fullName evidence="1">Uncharacterized protein</fullName>
    </submittedName>
</protein>
<evidence type="ECO:0000313" key="1">
    <source>
        <dbReference type="EMBL" id="KTD51525.1"/>
    </source>
</evidence>
<dbReference type="PATRIC" id="fig|45073.5.peg.396"/>
<dbReference type="Proteomes" id="UP000054618">
    <property type="component" value="Unassembled WGS sequence"/>
</dbReference>
<sequence>MSEDIGTGEESKGFTAGVASVITATVASYAALKKGNISVAFLCYKSVGGFGLNFYRLQANGNRHRFFAIDYHRFKDPKTNEEIMALHYHRGSSLKELKLHRPYEGGW</sequence>
<name>A0A0W0Y3Z2_9GAMM</name>
<evidence type="ECO:0000313" key="2">
    <source>
        <dbReference type="Proteomes" id="UP000054618"/>
    </source>
</evidence>
<comment type="caution">
    <text evidence="1">The sequence shown here is derived from an EMBL/GenBank/DDBJ whole genome shotgun (WGS) entry which is preliminary data.</text>
</comment>
<dbReference type="EMBL" id="LNYS01000006">
    <property type="protein sequence ID" value="KTD51525.1"/>
    <property type="molecule type" value="Genomic_DNA"/>
</dbReference>
<reference evidence="1 2" key="1">
    <citation type="submission" date="2015-11" db="EMBL/GenBank/DDBJ databases">
        <title>Genomic analysis of 38 Legionella species identifies large and diverse effector repertoires.</title>
        <authorList>
            <person name="Burstein D."/>
            <person name="Amaro F."/>
            <person name="Zusman T."/>
            <person name="Lifshitz Z."/>
            <person name="Cohen O."/>
            <person name="Gilbert J.A."/>
            <person name="Pupko T."/>
            <person name="Shuman H.A."/>
            <person name="Segal G."/>
        </authorList>
    </citation>
    <scope>NUCLEOTIDE SEQUENCE [LARGE SCALE GENOMIC DNA]</scope>
    <source>
        <strain evidence="1 2">CDC#1442-AUS-E</strain>
    </source>
</reference>
<dbReference type="AlphaFoldDB" id="A0A0W0Y3Z2"/>
<dbReference type="OrthoDB" id="5642210at2"/>
<accession>A0A0W0Y3Z2</accession>
<proteinExistence type="predicted"/>
<organism evidence="1 2">
    <name type="scientific">Legionella quinlivanii</name>
    <dbReference type="NCBI Taxonomy" id="45073"/>
    <lineage>
        <taxon>Bacteria</taxon>
        <taxon>Pseudomonadati</taxon>
        <taxon>Pseudomonadota</taxon>
        <taxon>Gammaproteobacteria</taxon>
        <taxon>Legionellales</taxon>
        <taxon>Legionellaceae</taxon>
        <taxon>Legionella</taxon>
    </lineage>
</organism>
<gene>
    <name evidence="1" type="ORF">Lqui_0369</name>
</gene>